<keyword evidence="7 12" id="KW-0812">Transmembrane</keyword>
<dbReference type="GO" id="GO:0006465">
    <property type="term" value="P:signal peptide processing"/>
    <property type="evidence" value="ECO:0007669"/>
    <property type="project" value="InterPro"/>
</dbReference>
<keyword evidence="6 12" id="KW-0645">Protease</keyword>
<evidence type="ECO:0000256" key="8">
    <source>
        <dbReference type="ARBA" id="ARBA00022801"/>
    </source>
</evidence>
<dbReference type="CDD" id="cd06530">
    <property type="entry name" value="S26_SPase_I"/>
    <property type="match status" value="1"/>
</dbReference>
<evidence type="ECO:0000259" key="14">
    <source>
        <dbReference type="Pfam" id="PF10502"/>
    </source>
</evidence>
<organism evidence="15 16">
    <name type="scientific">Alteribacillus bidgolensis</name>
    <dbReference type="NCBI Taxonomy" id="930129"/>
    <lineage>
        <taxon>Bacteria</taxon>
        <taxon>Bacillati</taxon>
        <taxon>Bacillota</taxon>
        <taxon>Bacilli</taxon>
        <taxon>Bacillales</taxon>
        <taxon>Bacillaceae</taxon>
        <taxon>Alteribacillus</taxon>
    </lineage>
</organism>
<dbReference type="PANTHER" id="PTHR43390">
    <property type="entry name" value="SIGNAL PEPTIDASE I"/>
    <property type="match status" value="1"/>
</dbReference>
<keyword evidence="5" id="KW-1003">Cell membrane</keyword>
<dbReference type="InterPro" id="IPR000223">
    <property type="entry name" value="Pept_S26A_signal_pept_1"/>
</dbReference>
<dbReference type="GO" id="GO:0004252">
    <property type="term" value="F:serine-type endopeptidase activity"/>
    <property type="evidence" value="ECO:0007669"/>
    <property type="project" value="InterPro"/>
</dbReference>
<keyword evidence="9 12" id="KW-1133">Transmembrane helix</keyword>
<dbReference type="PRINTS" id="PR00727">
    <property type="entry name" value="LEADERPTASE"/>
</dbReference>
<comment type="subcellular location">
    <subcellularLocation>
        <location evidence="2">Cell membrane</location>
        <topology evidence="2">Single-pass type II membrane protein</topology>
    </subcellularLocation>
    <subcellularLocation>
        <location evidence="13">Membrane</location>
        <topology evidence="13">Single-pass type II membrane protein</topology>
    </subcellularLocation>
</comment>
<feature type="active site" evidence="11">
    <location>
        <position position="80"/>
    </location>
</feature>
<comment type="catalytic activity">
    <reaction evidence="1 12">
        <text>Cleavage of hydrophobic, N-terminal signal or leader sequences from secreted and periplasmic proteins.</text>
        <dbReference type="EC" id="3.4.21.89"/>
    </reaction>
</comment>
<feature type="domain" description="Peptidase S26" evidence="14">
    <location>
        <begin position="8"/>
        <end position="174"/>
    </location>
</feature>
<name>A0A1G8GEF4_9BACI</name>
<dbReference type="STRING" id="930129.SAMN05216352_103360"/>
<gene>
    <name evidence="15" type="ORF">SAMN05216352_103360</name>
</gene>
<dbReference type="Pfam" id="PF10502">
    <property type="entry name" value="Peptidase_S26"/>
    <property type="match status" value="1"/>
</dbReference>
<proteinExistence type="inferred from homology"/>
<evidence type="ECO:0000256" key="2">
    <source>
        <dbReference type="ARBA" id="ARBA00004401"/>
    </source>
</evidence>
<dbReference type="GO" id="GO:0009003">
    <property type="term" value="F:signal peptidase activity"/>
    <property type="evidence" value="ECO:0007669"/>
    <property type="project" value="UniProtKB-EC"/>
</dbReference>
<keyword evidence="8 12" id="KW-0378">Hydrolase</keyword>
<keyword evidence="16" id="KW-1185">Reference proteome</keyword>
<dbReference type="SUPFAM" id="SSF51306">
    <property type="entry name" value="LexA/Signal peptidase"/>
    <property type="match status" value="1"/>
</dbReference>
<protein>
    <recommendedName>
        <fullName evidence="4 12">Signal peptidase I</fullName>
        <ecNumber evidence="4 12">3.4.21.89</ecNumber>
    </recommendedName>
</protein>
<dbReference type="OrthoDB" id="9802919at2"/>
<dbReference type="EC" id="3.4.21.89" evidence="4 12"/>
<evidence type="ECO:0000256" key="6">
    <source>
        <dbReference type="ARBA" id="ARBA00022670"/>
    </source>
</evidence>
<evidence type="ECO:0000256" key="7">
    <source>
        <dbReference type="ARBA" id="ARBA00022692"/>
    </source>
</evidence>
<dbReference type="PROSITE" id="PS00760">
    <property type="entry name" value="SPASE_I_2"/>
    <property type="match status" value="1"/>
</dbReference>
<evidence type="ECO:0000256" key="5">
    <source>
        <dbReference type="ARBA" id="ARBA00022475"/>
    </source>
</evidence>
<dbReference type="Gene3D" id="2.10.109.10">
    <property type="entry name" value="Umud Fragment, subunit A"/>
    <property type="match status" value="1"/>
</dbReference>
<evidence type="ECO:0000313" key="15">
    <source>
        <dbReference type="EMBL" id="SDH92730.1"/>
    </source>
</evidence>
<dbReference type="PROSITE" id="PS00761">
    <property type="entry name" value="SPASE_I_3"/>
    <property type="match status" value="1"/>
</dbReference>
<sequence length="184" mass="21235">MYQMSDSWKEWIRLLFFAVTIAIVARTFLIAPIIVDGESMAPTLADDDRMIINKTSYWFSDPERFDVIVFHASEEKDYIKRVIGVPGDTLYYDNDSLYINDKKIPEPYLQSLKETNDDKPVTFDFTLVDATGMSTIPEGHVFVLGDNRRHSFDSRSIGLVETEDIVGEAEITFWPVSHLNWLRN</sequence>
<evidence type="ECO:0000256" key="11">
    <source>
        <dbReference type="PIRSR" id="PIRSR600223-1"/>
    </source>
</evidence>
<evidence type="ECO:0000256" key="12">
    <source>
        <dbReference type="RuleBase" id="RU003993"/>
    </source>
</evidence>
<dbReference type="RefSeq" id="WP_091583018.1">
    <property type="nucleotide sequence ID" value="NZ_FNDU01000003.1"/>
</dbReference>
<dbReference type="InterPro" id="IPR019533">
    <property type="entry name" value="Peptidase_S26"/>
</dbReference>
<dbReference type="InterPro" id="IPR019756">
    <property type="entry name" value="Pept_S26A_signal_pept_1_Ser-AS"/>
</dbReference>
<dbReference type="NCBIfam" id="TIGR02227">
    <property type="entry name" value="sigpep_I_bact"/>
    <property type="match status" value="1"/>
</dbReference>
<evidence type="ECO:0000256" key="10">
    <source>
        <dbReference type="ARBA" id="ARBA00023136"/>
    </source>
</evidence>
<evidence type="ECO:0000313" key="16">
    <source>
        <dbReference type="Proteomes" id="UP000199017"/>
    </source>
</evidence>
<dbReference type="PROSITE" id="PS00501">
    <property type="entry name" value="SPASE_I_1"/>
    <property type="match status" value="1"/>
</dbReference>
<dbReference type="InterPro" id="IPR019758">
    <property type="entry name" value="Pept_S26A_signal_pept_1_CS"/>
</dbReference>
<dbReference type="GO" id="GO:0005886">
    <property type="term" value="C:plasma membrane"/>
    <property type="evidence" value="ECO:0007669"/>
    <property type="project" value="UniProtKB-SubCell"/>
</dbReference>
<feature type="transmembrane region" description="Helical" evidence="12">
    <location>
        <begin position="12"/>
        <end position="35"/>
    </location>
</feature>
<dbReference type="AlphaFoldDB" id="A0A1G8GEF4"/>
<feature type="active site" evidence="11">
    <location>
        <position position="39"/>
    </location>
</feature>
<dbReference type="Proteomes" id="UP000199017">
    <property type="component" value="Unassembled WGS sequence"/>
</dbReference>
<evidence type="ECO:0000256" key="4">
    <source>
        <dbReference type="ARBA" id="ARBA00013208"/>
    </source>
</evidence>
<evidence type="ECO:0000256" key="3">
    <source>
        <dbReference type="ARBA" id="ARBA00009370"/>
    </source>
</evidence>
<dbReference type="InterPro" id="IPR019757">
    <property type="entry name" value="Pept_S26A_signal_pept_1_Lys-AS"/>
</dbReference>
<reference evidence="15 16" key="1">
    <citation type="submission" date="2016-10" db="EMBL/GenBank/DDBJ databases">
        <authorList>
            <person name="de Groot N.N."/>
        </authorList>
    </citation>
    <scope>NUCLEOTIDE SEQUENCE [LARGE SCALE GENOMIC DNA]</scope>
    <source>
        <strain evidence="16">P4B,CCM 7963,CECT 7998,DSM 25260,IBRC-M 10614,KCTC 13821</strain>
    </source>
</reference>
<dbReference type="FunFam" id="2.10.109.10:FF:000008">
    <property type="entry name" value="Signal peptidase I"/>
    <property type="match status" value="1"/>
</dbReference>
<evidence type="ECO:0000256" key="9">
    <source>
        <dbReference type="ARBA" id="ARBA00022989"/>
    </source>
</evidence>
<keyword evidence="10 12" id="KW-0472">Membrane</keyword>
<evidence type="ECO:0000256" key="13">
    <source>
        <dbReference type="RuleBase" id="RU362042"/>
    </source>
</evidence>
<dbReference type="InterPro" id="IPR036286">
    <property type="entry name" value="LexA/Signal_pep-like_sf"/>
</dbReference>
<accession>A0A1G8GEF4</accession>
<evidence type="ECO:0000256" key="1">
    <source>
        <dbReference type="ARBA" id="ARBA00000677"/>
    </source>
</evidence>
<dbReference type="EMBL" id="FNDU01000003">
    <property type="protein sequence ID" value="SDH92730.1"/>
    <property type="molecule type" value="Genomic_DNA"/>
</dbReference>
<comment type="similarity">
    <text evidence="3 13">Belongs to the peptidase S26 family.</text>
</comment>
<dbReference type="PANTHER" id="PTHR43390:SF1">
    <property type="entry name" value="CHLOROPLAST PROCESSING PEPTIDASE"/>
    <property type="match status" value="1"/>
</dbReference>